<proteinExistence type="predicted"/>
<evidence type="ECO:0000313" key="1">
    <source>
        <dbReference type="EMBL" id="RZF21706.1"/>
    </source>
</evidence>
<dbReference type="RefSeq" id="WP_115361360.1">
    <property type="nucleotide sequence ID" value="NZ_QDKL01000002.1"/>
</dbReference>
<organism evidence="1 2">
    <name type="scientific">Halobacteriovorax vibrionivorans</name>
    <dbReference type="NCBI Taxonomy" id="2152716"/>
    <lineage>
        <taxon>Bacteria</taxon>
        <taxon>Pseudomonadati</taxon>
        <taxon>Bdellovibrionota</taxon>
        <taxon>Bacteriovoracia</taxon>
        <taxon>Bacteriovoracales</taxon>
        <taxon>Halobacteriovoraceae</taxon>
        <taxon>Halobacteriovorax</taxon>
    </lineage>
</organism>
<evidence type="ECO:0000313" key="2">
    <source>
        <dbReference type="Proteomes" id="UP000443582"/>
    </source>
</evidence>
<accession>A0ABY0IIL5</accession>
<gene>
    <name evidence="1" type="ORF">DAY19_08435</name>
</gene>
<sequence length="167" mass="19522">MAKRFDFTSVYEDETWTVVFDDNEGIQDRFYEIVKDEINKSQFPGLEVSIEEYITGGIFFNKESTKMLCVKAQDSTFEQFEIYYRAQVFGNVVIFTRMECMERGFFSILAGKSGNELKAALRLKCKNMAQYEEFIAIDSLADIVFRCALQRVDPEYRERKVLNLKIA</sequence>
<dbReference type="EMBL" id="QDKL01000002">
    <property type="protein sequence ID" value="RZF21706.1"/>
    <property type="molecule type" value="Genomic_DNA"/>
</dbReference>
<name>A0ABY0IIL5_9BACT</name>
<protein>
    <submittedName>
        <fullName evidence="1">Uncharacterized protein</fullName>
    </submittedName>
</protein>
<reference evidence="2" key="1">
    <citation type="journal article" date="2019" name="Int. J. Syst. Evol. Microbiol.">
        <title>Halobacteriovorax valvorus sp. nov., a novel prokaryotic predator isolated from coastal seawater of China.</title>
        <authorList>
            <person name="Chen M.-X."/>
        </authorList>
    </citation>
    <scope>NUCLEOTIDE SEQUENCE [LARGE SCALE GENOMIC DNA]</scope>
    <source>
        <strain evidence="2">BL9</strain>
    </source>
</reference>
<dbReference type="Proteomes" id="UP000443582">
    <property type="component" value="Unassembled WGS sequence"/>
</dbReference>
<keyword evidence="2" id="KW-1185">Reference proteome</keyword>
<comment type="caution">
    <text evidence="1">The sequence shown here is derived from an EMBL/GenBank/DDBJ whole genome shotgun (WGS) entry which is preliminary data.</text>
</comment>